<sequence>MEAIAWNVHTSSEELLVEVCKKARKENGHYSDYGRGYVMVKISDGIAVKIGGLVTASEARTQEFANKNADPTIVHVPRVYRFFEWEGQGYLFTEYVQGPTLAQIYLDIRPDIIPRMARIIEHLGQIQGQVPGPIGGGLAQGHIFGDDGADVEFPSVPGFNAYLNKRLAVMKKSIDLTGHPLVLCHMDLCRRNVILRDDDTISLANWNDAGLYPRFFEVGVLSYLNPWYGPFDIPLQEDATTLLGLTEEEERLMKLLGIVRSINLRAQLCQPYLLR</sequence>
<dbReference type="InterPro" id="IPR051678">
    <property type="entry name" value="AGP_Transferase"/>
</dbReference>
<dbReference type="PANTHER" id="PTHR21310:SF39">
    <property type="entry name" value="AMINOGLYCOSIDE PHOSPHOTRANSFERASE DOMAIN-CONTAINING PROTEIN"/>
    <property type="match status" value="1"/>
</dbReference>
<organism evidence="2 3">
    <name type="scientific">Pseudogymnoascus verrucosus</name>
    <dbReference type="NCBI Taxonomy" id="342668"/>
    <lineage>
        <taxon>Eukaryota</taxon>
        <taxon>Fungi</taxon>
        <taxon>Dikarya</taxon>
        <taxon>Ascomycota</taxon>
        <taxon>Pezizomycotina</taxon>
        <taxon>Leotiomycetes</taxon>
        <taxon>Thelebolales</taxon>
        <taxon>Thelebolaceae</taxon>
        <taxon>Pseudogymnoascus</taxon>
    </lineage>
</organism>
<dbReference type="RefSeq" id="XP_018128305.1">
    <property type="nucleotide sequence ID" value="XM_018277346.2"/>
</dbReference>
<reference evidence="3" key="2">
    <citation type="journal article" date="2018" name="Nat. Commun.">
        <title>Extreme sensitivity to ultraviolet light in the fungal pathogen causing white-nose syndrome of bats.</title>
        <authorList>
            <person name="Palmer J.M."/>
            <person name="Drees K.P."/>
            <person name="Foster J.T."/>
            <person name="Lindner D.L."/>
        </authorList>
    </citation>
    <scope>NUCLEOTIDE SEQUENCE [LARGE SCALE GENOMIC DNA]</scope>
    <source>
        <strain evidence="3">UAMH 10579</strain>
    </source>
</reference>
<accession>A0A1B8GFG1</accession>
<dbReference type="PANTHER" id="PTHR21310">
    <property type="entry name" value="AMINOGLYCOSIDE PHOSPHOTRANSFERASE-RELATED-RELATED"/>
    <property type="match status" value="1"/>
</dbReference>
<dbReference type="EMBL" id="KV460242">
    <property type="protein sequence ID" value="OBT94572.1"/>
    <property type="molecule type" value="Genomic_DNA"/>
</dbReference>
<feature type="domain" description="Aminoglycoside phosphotransferase" evidence="1">
    <location>
        <begin position="68"/>
        <end position="242"/>
    </location>
</feature>
<dbReference type="SUPFAM" id="SSF56112">
    <property type="entry name" value="Protein kinase-like (PK-like)"/>
    <property type="match status" value="1"/>
</dbReference>
<proteinExistence type="predicted"/>
<dbReference type="STRING" id="342668.A0A1B8GFG1"/>
<name>A0A1B8GFG1_9PEZI</name>
<dbReference type="Gene3D" id="3.90.1200.10">
    <property type="match status" value="1"/>
</dbReference>
<dbReference type="OrthoDB" id="4177236at2759"/>
<gene>
    <name evidence="2" type="ORF">VE01_07916</name>
</gene>
<keyword evidence="3" id="KW-1185">Reference proteome</keyword>
<evidence type="ECO:0000313" key="2">
    <source>
        <dbReference type="EMBL" id="OBT94572.1"/>
    </source>
</evidence>
<evidence type="ECO:0000259" key="1">
    <source>
        <dbReference type="Pfam" id="PF01636"/>
    </source>
</evidence>
<dbReference type="Pfam" id="PF01636">
    <property type="entry name" value="APH"/>
    <property type="match status" value="1"/>
</dbReference>
<dbReference type="AlphaFoldDB" id="A0A1B8GFG1"/>
<dbReference type="InterPro" id="IPR011009">
    <property type="entry name" value="Kinase-like_dom_sf"/>
</dbReference>
<dbReference type="Proteomes" id="UP000091956">
    <property type="component" value="Unassembled WGS sequence"/>
</dbReference>
<dbReference type="GeneID" id="28841302"/>
<protein>
    <recommendedName>
        <fullName evidence="1">Aminoglycoside phosphotransferase domain-containing protein</fullName>
    </recommendedName>
</protein>
<reference evidence="2 3" key="1">
    <citation type="submission" date="2016-03" db="EMBL/GenBank/DDBJ databases">
        <title>Comparative genomics of Pseudogymnoascus destructans, the fungus causing white-nose syndrome of bats.</title>
        <authorList>
            <person name="Palmer J.M."/>
            <person name="Drees K.P."/>
            <person name="Foster J.T."/>
            <person name="Lindner D.L."/>
        </authorList>
    </citation>
    <scope>NUCLEOTIDE SEQUENCE [LARGE SCALE GENOMIC DNA]</scope>
    <source>
        <strain evidence="2 3">UAMH 10579</strain>
    </source>
</reference>
<evidence type="ECO:0000313" key="3">
    <source>
        <dbReference type="Proteomes" id="UP000091956"/>
    </source>
</evidence>
<dbReference type="InterPro" id="IPR002575">
    <property type="entry name" value="Aminoglycoside_PTrfase"/>
</dbReference>